<sequence>MGFDCTLPKNMLPFVELYYQHDPTLLIQTGCLIQFEQSYVLQLVAIVVGTLTKTFNGAVTPVLHSIIDFSWESLCRLGIKLPVLEKLVATSKKPTLAFEARRGIQEAAKSWRAISDEVDHMKEILASKEEELQNKYNEQGEASKEVQNSQGQLLGDEVGHLRRLVASKEEELQNSVKVFNEKSRQLEEVFHLKWCSLP</sequence>
<protein>
    <submittedName>
        <fullName evidence="2">Uncharacterized protein</fullName>
    </submittedName>
</protein>
<dbReference type="InParanoid" id="A0A2P5DXP2"/>
<organism evidence="2 3">
    <name type="scientific">Trema orientale</name>
    <name type="common">Charcoal tree</name>
    <name type="synonym">Celtis orientalis</name>
    <dbReference type="NCBI Taxonomy" id="63057"/>
    <lineage>
        <taxon>Eukaryota</taxon>
        <taxon>Viridiplantae</taxon>
        <taxon>Streptophyta</taxon>
        <taxon>Embryophyta</taxon>
        <taxon>Tracheophyta</taxon>
        <taxon>Spermatophyta</taxon>
        <taxon>Magnoliopsida</taxon>
        <taxon>eudicotyledons</taxon>
        <taxon>Gunneridae</taxon>
        <taxon>Pentapetalae</taxon>
        <taxon>rosids</taxon>
        <taxon>fabids</taxon>
        <taxon>Rosales</taxon>
        <taxon>Cannabaceae</taxon>
        <taxon>Trema</taxon>
    </lineage>
</organism>
<dbReference type="AlphaFoldDB" id="A0A2P5DXP2"/>
<evidence type="ECO:0000256" key="1">
    <source>
        <dbReference type="SAM" id="Coils"/>
    </source>
</evidence>
<feature type="coiled-coil region" evidence="1">
    <location>
        <begin position="118"/>
        <end position="145"/>
    </location>
</feature>
<comment type="caution">
    <text evidence="2">The sequence shown here is derived from an EMBL/GenBank/DDBJ whole genome shotgun (WGS) entry which is preliminary data.</text>
</comment>
<gene>
    <name evidence="2" type="ORF">TorRG33x02_238990</name>
</gene>
<dbReference type="Proteomes" id="UP000237000">
    <property type="component" value="Unassembled WGS sequence"/>
</dbReference>
<keyword evidence="1" id="KW-0175">Coiled coil</keyword>
<evidence type="ECO:0000313" key="2">
    <source>
        <dbReference type="EMBL" id="PON78062.1"/>
    </source>
</evidence>
<accession>A0A2P5DXP2</accession>
<dbReference type="EMBL" id="JXTC01000243">
    <property type="protein sequence ID" value="PON78062.1"/>
    <property type="molecule type" value="Genomic_DNA"/>
</dbReference>
<reference evidence="3" key="1">
    <citation type="submission" date="2016-06" db="EMBL/GenBank/DDBJ databases">
        <title>Parallel loss of symbiosis genes in relatives of nitrogen-fixing non-legume Parasponia.</title>
        <authorList>
            <person name="Van Velzen R."/>
            <person name="Holmer R."/>
            <person name="Bu F."/>
            <person name="Rutten L."/>
            <person name="Van Zeijl A."/>
            <person name="Liu W."/>
            <person name="Santuari L."/>
            <person name="Cao Q."/>
            <person name="Sharma T."/>
            <person name="Shen D."/>
            <person name="Roswanjaya Y."/>
            <person name="Wardhani T."/>
            <person name="Kalhor M.S."/>
            <person name="Jansen J."/>
            <person name="Van den Hoogen J."/>
            <person name="Gungor B."/>
            <person name="Hartog M."/>
            <person name="Hontelez J."/>
            <person name="Verver J."/>
            <person name="Yang W.-C."/>
            <person name="Schijlen E."/>
            <person name="Repin R."/>
            <person name="Schilthuizen M."/>
            <person name="Schranz E."/>
            <person name="Heidstra R."/>
            <person name="Miyata K."/>
            <person name="Fedorova E."/>
            <person name="Kohlen W."/>
            <person name="Bisseling T."/>
            <person name="Smit S."/>
            <person name="Geurts R."/>
        </authorList>
    </citation>
    <scope>NUCLEOTIDE SEQUENCE [LARGE SCALE GENOMIC DNA]</scope>
    <source>
        <strain evidence="3">cv. RG33-2</strain>
    </source>
</reference>
<keyword evidence="3" id="KW-1185">Reference proteome</keyword>
<proteinExistence type="predicted"/>
<name>A0A2P5DXP2_TREOI</name>
<evidence type="ECO:0000313" key="3">
    <source>
        <dbReference type="Proteomes" id="UP000237000"/>
    </source>
</evidence>